<keyword evidence="2" id="KW-1185">Reference proteome</keyword>
<evidence type="ECO:0000313" key="2">
    <source>
        <dbReference type="Proteomes" id="UP001054945"/>
    </source>
</evidence>
<name>A0AAV4T9X9_CAEEX</name>
<evidence type="ECO:0000313" key="1">
    <source>
        <dbReference type="EMBL" id="GIY42232.1"/>
    </source>
</evidence>
<organism evidence="1 2">
    <name type="scientific">Caerostris extrusa</name>
    <name type="common">Bark spider</name>
    <name type="synonym">Caerostris bankana</name>
    <dbReference type="NCBI Taxonomy" id="172846"/>
    <lineage>
        <taxon>Eukaryota</taxon>
        <taxon>Metazoa</taxon>
        <taxon>Ecdysozoa</taxon>
        <taxon>Arthropoda</taxon>
        <taxon>Chelicerata</taxon>
        <taxon>Arachnida</taxon>
        <taxon>Araneae</taxon>
        <taxon>Araneomorphae</taxon>
        <taxon>Entelegynae</taxon>
        <taxon>Araneoidea</taxon>
        <taxon>Araneidae</taxon>
        <taxon>Caerostris</taxon>
    </lineage>
</organism>
<accession>A0AAV4T9X9</accession>
<sequence length="104" mass="12217">MSAATTRRQSQLSPPLEKPNVSMIFLHYNTERSESWGEEQPFLPSHHLASWCERQQRVGSNRRVIRNRCFNRDREAPFRPARITAPEAGKWRLWGRNDHSAKFG</sequence>
<comment type="caution">
    <text evidence="1">The sequence shown here is derived from an EMBL/GenBank/DDBJ whole genome shotgun (WGS) entry which is preliminary data.</text>
</comment>
<dbReference type="AlphaFoldDB" id="A0AAV4T9X9"/>
<dbReference type="EMBL" id="BPLR01010820">
    <property type="protein sequence ID" value="GIY42232.1"/>
    <property type="molecule type" value="Genomic_DNA"/>
</dbReference>
<reference evidence="1 2" key="1">
    <citation type="submission" date="2021-06" db="EMBL/GenBank/DDBJ databases">
        <title>Caerostris extrusa draft genome.</title>
        <authorList>
            <person name="Kono N."/>
            <person name="Arakawa K."/>
        </authorList>
    </citation>
    <scope>NUCLEOTIDE SEQUENCE [LARGE SCALE GENOMIC DNA]</scope>
</reference>
<protein>
    <submittedName>
        <fullName evidence="1">Uncharacterized protein</fullName>
    </submittedName>
</protein>
<dbReference type="Proteomes" id="UP001054945">
    <property type="component" value="Unassembled WGS sequence"/>
</dbReference>
<proteinExistence type="predicted"/>
<gene>
    <name evidence="1" type="ORF">CEXT_249781</name>
</gene>